<evidence type="ECO:0000313" key="1">
    <source>
        <dbReference type="EMBL" id="TDR70749.1"/>
    </source>
</evidence>
<dbReference type="Proteomes" id="UP000295611">
    <property type="component" value="Unassembled WGS sequence"/>
</dbReference>
<dbReference type="PROSITE" id="PS00409">
    <property type="entry name" value="PROKAR_NTER_METHYL"/>
    <property type="match status" value="1"/>
</dbReference>
<dbReference type="Pfam" id="PF07963">
    <property type="entry name" value="N_methyl"/>
    <property type="match status" value="1"/>
</dbReference>
<proteinExistence type="predicted"/>
<dbReference type="InterPro" id="IPR012902">
    <property type="entry name" value="N_methyl_site"/>
</dbReference>
<organism evidence="1 2">
    <name type="scientific">Paludibacterium purpuratum</name>
    <dbReference type="NCBI Taxonomy" id="1144873"/>
    <lineage>
        <taxon>Bacteria</taxon>
        <taxon>Pseudomonadati</taxon>
        <taxon>Pseudomonadota</taxon>
        <taxon>Betaproteobacteria</taxon>
        <taxon>Neisseriales</taxon>
        <taxon>Chromobacteriaceae</taxon>
        <taxon>Paludibacterium</taxon>
    </lineage>
</organism>
<evidence type="ECO:0000313" key="2">
    <source>
        <dbReference type="Proteomes" id="UP000295611"/>
    </source>
</evidence>
<sequence length="180" mass="19777">MNAMRRNQAGMTLIELLVAMSLMAILSVLGYKGFSALLISRERLMEVSAQWVDLARVFARLGGEVSNLSPAVGSVPSVQLEGDTDRQVLRLALPSSLLASGVDDVAYQVGVGGLDWSTARAAGQTFPLLGAGYRVHWRLQLEDGRWVDSWRQGGENRPRLLEMQVSNPAFGTITRYWRVS</sequence>
<accession>A0A4R7AVA5</accession>
<dbReference type="AlphaFoldDB" id="A0A4R7AVA5"/>
<gene>
    <name evidence="1" type="ORF">DFP86_12125</name>
</gene>
<name>A0A4R7AVA5_9NEIS</name>
<dbReference type="NCBIfam" id="TIGR02532">
    <property type="entry name" value="IV_pilin_GFxxxE"/>
    <property type="match status" value="1"/>
</dbReference>
<protein>
    <submittedName>
        <fullName evidence="1">General secretion pathway protein J</fullName>
    </submittedName>
</protein>
<reference evidence="1 2" key="1">
    <citation type="submission" date="2019-03" db="EMBL/GenBank/DDBJ databases">
        <title>Genomic Encyclopedia of Type Strains, Phase III (KMG-III): the genomes of soil and plant-associated and newly described type strains.</title>
        <authorList>
            <person name="Whitman W."/>
        </authorList>
    </citation>
    <scope>NUCLEOTIDE SEQUENCE [LARGE SCALE GENOMIC DNA]</scope>
    <source>
        <strain evidence="1 2">CECT 8976</strain>
    </source>
</reference>
<dbReference type="OrthoDB" id="8587570at2"/>
<dbReference type="EMBL" id="SNZP01000021">
    <property type="protein sequence ID" value="TDR70749.1"/>
    <property type="molecule type" value="Genomic_DNA"/>
</dbReference>
<comment type="caution">
    <text evidence="1">The sequence shown here is derived from an EMBL/GenBank/DDBJ whole genome shotgun (WGS) entry which is preliminary data.</text>
</comment>
<keyword evidence="2" id="KW-1185">Reference proteome</keyword>